<feature type="signal peptide" evidence="1">
    <location>
        <begin position="1"/>
        <end position="19"/>
    </location>
</feature>
<keyword evidence="3" id="KW-1185">Reference proteome</keyword>
<evidence type="ECO:0000256" key="1">
    <source>
        <dbReference type="SAM" id="SignalP"/>
    </source>
</evidence>
<dbReference type="AlphaFoldDB" id="A0A5C5U6F1"/>
<proteinExistence type="predicted"/>
<comment type="caution">
    <text evidence="2">The sequence shown here is derived from an EMBL/GenBank/DDBJ whole genome shotgun (WGS) entry which is preliminary data.</text>
</comment>
<organism evidence="2 3">
    <name type="scientific">Luteimonas marina</name>
    <dbReference type="NCBI Taxonomy" id="488485"/>
    <lineage>
        <taxon>Bacteria</taxon>
        <taxon>Pseudomonadati</taxon>
        <taxon>Pseudomonadota</taxon>
        <taxon>Gammaproteobacteria</taxon>
        <taxon>Lysobacterales</taxon>
        <taxon>Lysobacteraceae</taxon>
        <taxon>Luteimonas</taxon>
    </lineage>
</organism>
<dbReference type="EMBL" id="VOHK01000003">
    <property type="protein sequence ID" value="TWT21504.1"/>
    <property type="molecule type" value="Genomic_DNA"/>
</dbReference>
<keyword evidence="1" id="KW-0732">Signal</keyword>
<evidence type="ECO:0000313" key="2">
    <source>
        <dbReference type="EMBL" id="TWT21504.1"/>
    </source>
</evidence>
<dbReference type="PROSITE" id="PS51257">
    <property type="entry name" value="PROKAR_LIPOPROTEIN"/>
    <property type="match status" value="1"/>
</dbReference>
<accession>A0A5C5U6F1</accession>
<protein>
    <submittedName>
        <fullName evidence="2">Uncharacterized protein</fullName>
    </submittedName>
</protein>
<dbReference type="Proteomes" id="UP000319980">
    <property type="component" value="Unassembled WGS sequence"/>
</dbReference>
<feature type="chain" id="PRO_5022722608" evidence="1">
    <location>
        <begin position="20"/>
        <end position="106"/>
    </location>
</feature>
<evidence type="ECO:0000313" key="3">
    <source>
        <dbReference type="Proteomes" id="UP000319980"/>
    </source>
</evidence>
<name>A0A5C5U6F1_9GAMM</name>
<reference evidence="2 3" key="1">
    <citation type="journal article" date="2008" name="Int. J. Syst. Evol. Microbiol.">
        <title>Luteimonas marina sp. nov., isolated from seawater.</title>
        <authorList>
            <person name="Baik K.S."/>
            <person name="Park S.C."/>
            <person name="Kim M.S."/>
            <person name="Kim E.M."/>
            <person name="Park C."/>
            <person name="Chun J."/>
            <person name="Seong C.N."/>
        </authorList>
    </citation>
    <scope>NUCLEOTIDE SEQUENCE [LARGE SCALE GENOMIC DNA]</scope>
    <source>
        <strain evidence="2 3">FR1330</strain>
    </source>
</reference>
<gene>
    <name evidence="2" type="ORF">FQY83_06680</name>
</gene>
<sequence>MKGISACALALTIALGAVACSTLASSTNTLSDDKIRSESAGALGYEPSDLSIVSRRTEGTNTYVNLKANDNKEFTCIINGGNLLTFGMTSPPRCNKRGEPIKADLL</sequence>